<dbReference type="Proteomes" id="UP000642094">
    <property type="component" value="Unassembled WGS sequence"/>
</dbReference>
<keyword evidence="4" id="KW-1185">Reference proteome</keyword>
<keyword evidence="2" id="KW-0472">Membrane</keyword>
<evidence type="ECO:0000256" key="1">
    <source>
        <dbReference type="SAM" id="MobiDB-lite"/>
    </source>
</evidence>
<feature type="compositionally biased region" description="Polar residues" evidence="1">
    <location>
        <begin position="18"/>
        <end position="33"/>
    </location>
</feature>
<protein>
    <submittedName>
        <fullName evidence="3">Uncharacterized protein</fullName>
    </submittedName>
</protein>
<proteinExistence type="predicted"/>
<keyword evidence="2" id="KW-1133">Transmembrane helix</keyword>
<sequence length="201" mass="22233">MQKLWSKKSKRSQPMLHQDNQSKSLNTDETSLAENEDSSEDISEVNEVSAKTLVDWETSIFWLFLSLAIGGVALVSFWGLQYLTAPEANPDSSLTCSSKISGEWKTPLGKVTFKEEGNNRVSGKYEYANFERGKVVGEITGKLGNNNVIDFDWKETAEQQSPQSGKGVLIFSGGCQQFYGSYGTGESTDNFGNWQGSRLSK</sequence>
<gene>
    <name evidence="3" type="ORF">H6F41_04670</name>
</gene>
<evidence type="ECO:0000313" key="3">
    <source>
        <dbReference type="EMBL" id="MBD2187438.1"/>
    </source>
</evidence>
<feature type="compositionally biased region" description="Basic residues" evidence="1">
    <location>
        <begin position="1"/>
        <end position="11"/>
    </location>
</feature>
<feature type="region of interest" description="Disordered" evidence="1">
    <location>
        <begin position="1"/>
        <end position="44"/>
    </location>
</feature>
<feature type="transmembrane region" description="Helical" evidence="2">
    <location>
        <begin position="60"/>
        <end position="80"/>
    </location>
</feature>
<organism evidence="3 4">
    <name type="scientific">Pseudanabaena mucicola FACHB-723</name>
    <dbReference type="NCBI Taxonomy" id="2692860"/>
    <lineage>
        <taxon>Bacteria</taxon>
        <taxon>Bacillati</taxon>
        <taxon>Cyanobacteriota</taxon>
        <taxon>Cyanophyceae</taxon>
        <taxon>Pseudanabaenales</taxon>
        <taxon>Pseudanabaenaceae</taxon>
        <taxon>Pseudanabaena</taxon>
    </lineage>
</organism>
<evidence type="ECO:0000313" key="4">
    <source>
        <dbReference type="Proteomes" id="UP000642094"/>
    </source>
</evidence>
<feature type="compositionally biased region" description="Acidic residues" evidence="1">
    <location>
        <begin position="34"/>
        <end position="44"/>
    </location>
</feature>
<evidence type="ECO:0000256" key="2">
    <source>
        <dbReference type="SAM" id="Phobius"/>
    </source>
</evidence>
<dbReference type="RefSeq" id="WP_190402313.1">
    <property type="nucleotide sequence ID" value="NZ_JACJQB010000005.1"/>
</dbReference>
<dbReference type="EMBL" id="JACJQB010000005">
    <property type="protein sequence ID" value="MBD2187438.1"/>
    <property type="molecule type" value="Genomic_DNA"/>
</dbReference>
<accession>A0ABR7ZVK8</accession>
<reference evidence="3 4" key="1">
    <citation type="journal article" date="2020" name="ISME J.">
        <title>Comparative genomics reveals insights into cyanobacterial evolution and habitat adaptation.</title>
        <authorList>
            <person name="Chen M.Y."/>
            <person name="Teng W.K."/>
            <person name="Zhao L."/>
            <person name="Hu C.X."/>
            <person name="Zhou Y.K."/>
            <person name="Han B.P."/>
            <person name="Song L.R."/>
            <person name="Shu W.S."/>
        </authorList>
    </citation>
    <scope>NUCLEOTIDE SEQUENCE [LARGE SCALE GENOMIC DNA]</scope>
    <source>
        <strain evidence="3 4">FACHB-723</strain>
    </source>
</reference>
<comment type="caution">
    <text evidence="3">The sequence shown here is derived from an EMBL/GenBank/DDBJ whole genome shotgun (WGS) entry which is preliminary data.</text>
</comment>
<name>A0ABR7ZVK8_9CYAN</name>
<keyword evidence="2" id="KW-0812">Transmembrane</keyword>